<keyword evidence="3" id="KW-1185">Reference proteome</keyword>
<dbReference type="Pfam" id="PF08241">
    <property type="entry name" value="Methyltransf_11"/>
    <property type="match status" value="1"/>
</dbReference>
<organism evidence="3">
    <name type="scientific">Granulicella tundricola (strain ATCC BAA-1859 / DSM 23138 / MP5ACTX9)</name>
    <dbReference type="NCBI Taxonomy" id="1198114"/>
    <lineage>
        <taxon>Bacteria</taxon>
        <taxon>Pseudomonadati</taxon>
        <taxon>Acidobacteriota</taxon>
        <taxon>Terriglobia</taxon>
        <taxon>Terriglobales</taxon>
        <taxon>Acidobacteriaceae</taxon>
        <taxon>Granulicella</taxon>
    </lineage>
</organism>
<feature type="domain" description="Methyltransferase type 11" evidence="1">
    <location>
        <begin position="80"/>
        <end position="131"/>
    </location>
</feature>
<evidence type="ECO:0000313" key="2">
    <source>
        <dbReference type="EMBL" id="ADW70370.1"/>
    </source>
</evidence>
<dbReference type="RefSeq" id="WP_013581682.1">
    <property type="nucleotide sequence ID" value="NC_015064.1"/>
</dbReference>
<dbReference type="PaxDb" id="1198114-AciX9_3362"/>
<dbReference type="HOGENOM" id="CLU_962293_0_0_0"/>
<dbReference type="GO" id="GO:0032259">
    <property type="term" value="P:methylation"/>
    <property type="evidence" value="ECO:0007669"/>
    <property type="project" value="UniProtKB-KW"/>
</dbReference>
<accession>E8X2S3</accession>
<reference evidence="3" key="1">
    <citation type="submission" date="2011-01" db="EMBL/GenBank/DDBJ databases">
        <title>Complete sequence of chromosome of Acidobacterium sp. MP5ACTX9.</title>
        <authorList>
            <consortium name="US DOE Joint Genome Institute"/>
            <person name="Lucas S."/>
            <person name="Copeland A."/>
            <person name="Lapidus A."/>
            <person name="Cheng J.-F."/>
            <person name="Goodwin L."/>
            <person name="Pitluck S."/>
            <person name="Teshima H."/>
            <person name="Detter J.C."/>
            <person name="Han C."/>
            <person name="Tapia R."/>
            <person name="Land M."/>
            <person name="Hauser L."/>
            <person name="Kyrpides N."/>
            <person name="Ivanova N."/>
            <person name="Ovchinnikova G."/>
            <person name="Pagani I."/>
            <person name="Rawat S.R."/>
            <person name="Mannisto M."/>
            <person name="Haggblom M.M."/>
            <person name="Woyke T."/>
        </authorList>
    </citation>
    <scope>NUCLEOTIDE SEQUENCE [LARGE SCALE GENOMIC DNA]</scope>
    <source>
        <strain evidence="3">MP5ACTX9</strain>
    </source>
</reference>
<dbReference type="eggNOG" id="COG2226">
    <property type="taxonomic scope" value="Bacteria"/>
</dbReference>
<dbReference type="OrthoDB" id="118176at2"/>
<name>E8X2S3_GRATM</name>
<dbReference type="InterPro" id="IPR029063">
    <property type="entry name" value="SAM-dependent_MTases_sf"/>
</dbReference>
<evidence type="ECO:0000259" key="1">
    <source>
        <dbReference type="Pfam" id="PF08241"/>
    </source>
</evidence>
<gene>
    <name evidence="2" type="ordered locus">AciX9_3362</name>
</gene>
<sequence length="289" mass="32390">MNVLKDREEAVRSPVVDRTLFQKTLAECIQAAGIDPGCHELIVGGSYEDAEMLRGVGFRRMTLSNVDAVAASGPPRMEGVELDTVYADVEKMPLADGSYDLVLAHAVLHHCRSPHAALLEMLRVSRRNVIFLEPNDSLLMRALVRFRLSFPYELPAVVACGFESGGVRNTCIPNYIYRWDRRDMQKATASFLAESDFALYARSYWDFNVDRAELARRNQTRIGSFTKVLGPGLFLAGLHGFQAVANRLPWVSGQGNKFFGCITKQDRLKPWLVRQGDGIAFKRDYGQRG</sequence>
<evidence type="ECO:0000313" key="3">
    <source>
        <dbReference type="Proteomes" id="UP000000343"/>
    </source>
</evidence>
<dbReference type="AlphaFoldDB" id="E8X2S3"/>
<dbReference type="EMBL" id="CP002480">
    <property type="protein sequence ID" value="ADW70370.1"/>
    <property type="molecule type" value="Genomic_DNA"/>
</dbReference>
<dbReference type="Proteomes" id="UP000000343">
    <property type="component" value="Chromosome"/>
</dbReference>
<dbReference type="Gene3D" id="3.40.50.150">
    <property type="entry name" value="Vaccinia Virus protein VP39"/>
    <property type="match status" value="1"/>
</dbReference>
<proteinExistence type="predicted"/>
<dbReference type="SUPFAM" id="SSF53335">
    <property type="entry name" value="S-adenosyl-L-methionine-dependent methyltransferases"/>
    <property type="match status" value="1"/>
</dbReference>
<dbReference type="KEGG" id="acm:AciX9_3362"/>
<keyword evidence="2" id="KW-0489">Methyltransferase</keyword>
<dbReference type="GO" id="GO:0008757">
    <property type="term" value="F:S-adenosylmethionine-dependent methyltransferase activity"/>
    <property type="evidence" value="ECO:0007669"/>
    <property type="project" value="InterPro"/>
</dbReference>
<protein>
    <submittedName>
        <fullName evidence="2">Methyltransferase type 11</fullName>
    </submittedName>
</protein>
<keyword evidence="2" id="KW-0808">Transferase</keyword>
<dbReference type="InterPro" id="IPR013216">
    <property type="entry name" value="Methyltransf_11"/>
</dbReference>